<keyword evidence="2" id="KW-1185">Reference proteome</keyword>
<dbReference type="Pfam" id="PF04255">
    <property type="entry name" value="DUF433"/>
    <property type="match status" value="1"/>
</dbReference>
<accession>A0A4U3LPW5</accession>
<evidence type="ECO:0000313" key="2">
    <source>
        <dbReference type="Proteomes" id="UP000305836"/>
    </source>
</evidence>
<dbReference type="InterPro" id="IPR036388">
    <property type="entry name" value="WH-like_DNA-bd_sf"/>
</dbReference>
<dbReference type="OrthoDB" id="5147072at2"/>
<reference evidence="1 2" key="1">
    <citation type="submission" date="2019-04" db="EMBL/GenBank/DDBJ databases">
        <title>Kribbella sp. NEAU-THZ 27 nov., a novel actinomycete isolated from soil.</title>
        <authorList>
            <person name="Duan L."/>
        </authorList>
    </citation>
    <scope>NUCLEOTIDE SEQUENCE [LARGE SCALE GENOMIC DNA]</scope>
    <source>
        <strain evidence="2">NEAU-THZ27</strain>
    </source>
</reference>
<proteinExistence type="predicted"/>
<dbReference type="InterPro" id="IPR009057">
    <property type="entry name" value="Homeodomain-like_sf"/>
</dbReference>
<name>A0A4U3LPW5_9ACTN</name>
<organism evidence="1 2">
    <name type="scientific">Kribbella jiaozuonensis</name>
    <dbReference type="NCBI Taxonomy" id="2575441"/>
    <lineage>
        <taxon>Bacteria</taxon>
        <taxon>Bacillati</taxon>
        <taxon>Actinomycetota</taxon>
        <taxon>Actinomycetes</taxon>
        <taxon>Propionibacteriales</taxon>
        <taxon>Kribbellaceae</taxon>
        <taxon>Kribbella</taxon>
    </lineage>
</organism>
<dbReference type="Proteomes" id="UP000305836">
    <property type="component" value="Unassembled WGS sequence"/>
</dbReference>
<dbReference type="RefSeq" id="WP_137255893.1">
    <property type="nucleotide sequence ID" value="NZ_JBHSPQ010000002.1"/>
</dbReference>
<dbReference type="EMBL" id="SZPZ01000003">
    <property type="protein sequence ID" value="TKK77722.1"/>
    <property type="molecule type" value="Genomic_DNA"/>
</dbReference>
<protein>
    <submittedName>
        <fullName evidence="1">DUF433 domain-containing protein</fullName>
    </submittedName>
</protein>
<dbReference type="InterPro" id="IPR007367">
    <property type="entry name" value="DUF433"/>
</dbReference>
<sequence>MSYPTPLAAALSGASVPQLNYWRRKIPGKGVLFAPEYGSRPRALYSYRDIVVLRMFARLRGDLSLQKVRKVVAVLDEMHPGTHLSAHKVKALPGGATAVWVNPDGDYVDVLKHPGQGTLKIVMDDVFNAFTTSDGRHVPNLGKPVTGVRIDPEVRGGYPVIEGTRIPFHIVAGLCADGVPANEIAELYPSVSALDVEGAVELTRLVAGTHKRSSTAA</sequence>
<gene>
    <name evidence="1" type="ORF">FDA38_21500</name>
</gene>
<dbReference type="SUPFAM" id="SSF46689">
    <property type="entry name" value="Homeodomain-like"/>
    <property type="match status" value="1"/>
</dbReference>
<comment type="caution">
    <text evidence="1">The sequence shown here is derived from an EMBL/GenBank/DDBJ whole genome shotgun (WGS) entry which is preliminary data.</text>
</comment>
<evidence type="ECO:0000313" key="1">
    <source>
        <dbReference type="EMBL" id="TKK77722.1"/>
    </source>
</evidence>
<dbReference type="Gene3D" id="1.10.10.10">
    <property type="entry name" value="Winged helix-like DNA-binding domain superfamily/Winged helix DNA-binding domain"/>
    <property type="match status" value="1"/>
</dbReference>
<dbReference type="AlphaFoldDB" id="A0A4U3LPW5"/>